<evidence type="ECO:0000256" key="1">
    <source>
        <dbReference type="SAM" id="Phobius"/>
    </source>
</evidence>
<accession>A0A4R8HB89</accession>
<keyword evidence="1" id="KW-0472">Membrane</keyword>
<organism evidence="2 3">
    <name type="scientific">Orenia marismortui</name>
    <dbReference type="NCBI Taxonomy" id="46469"/>
    <lineage>
        <taxon>Bacteria</taxon>
        <taxon>Bacillati</taxon>
        <taxon>Bacillota</taxon>
        <taxon>Clostridia</taxon>
        <taxon>Halanaerobiales</taxon>
        <taxon>Halobacteroidaceae</taxon>
        <taxon>Orenia</taxon>
    </lineage>
</organism>
<dbReference type="RefSeq" id="WP_134115227.1">
    <property type="nucleotide sequence ID" value="NZ_SOEG01000004.1"/>
</dbReference>
<name>A0A4R8HB89_9FIRM</name>
<gene>
    <name evidence="2" type="ORF">C7959_104107</name>
</gene>
<evidence type="ECO:0000313" key="2">
    <source>
        <dbReference type="EMBL" id="TDX52979.1"/>
    </source>
</evidence>
<dbReference type="AlphaFoldDB" id="A0A4R8HB89"/>
<dbReference type="InterPro" id="IPR014202">
    <property type="entry name" value="Spore_II_R"/>
</dbReference>
<feature type="transmembrane region" description="Helical" evidence="1">
    <location>
        <begin position="7"/>
        <end position="26"/>
    </location>
</feature>
<dbReference type="EMBL" id="SOEG01000004">
    <property type="protein sequence ID" value="TDX52979.1"/>
    <property type="molecule type" value="Genomic_DNA"/>
</dbReference>
<dbReference type="STRING" id="926561.GCA_000379025_00440"/>
<keyword evidence="1" id="KW-1133">Transmembrane helix</keyword>
<sequence>MRRVRFVILVVIIISTFFIIGMKHTIVLDSTSLNNYTKDQLLRLHVVANSNSLEDQKIKREVRDAIIKNSSKFFVSLDNPFQAEAIVKKHLPDIKEIITKKLIEHNKDYDVNLKLNNFYFPTRSYGNETLESGKYKALKVILGEGNGENWWCVLFPPLCFVDSMDESSKKELEELAAENKQLTSKEMDIEFKFKFVEFIRENPKFVKSKLKLVHILETSFPNLNKLLFPAEDNNKSGSN</sequence>
<protein>
    <submittedName>
        <fullName evidence="2">Stage II sporulation protein R</fullName>
    </submittedName>
</protein>
<dbReference type="Proteomes" id="UP000295832">
    <property type="component" value="Unassembled WGS sequence"/>
</dbReference>
<evidence type="ECO:0000313" key="3">
    <source>
        <dbReference type="Proteomes" id="UP000295832"/>
    </source>
</evidence>
<reference evidence="2 3" key="1">
    <citation type="submission" date="2019-03" db="EMBL/GenBank/DDBJ databases">
        <title>Subsurface microbial communities from deep shales in Ohio and West Virginia, USA.</title>
        <authorList>
            <person name="Wrighton K."/>
        </authorList>
    </citation>
    <scope>NUCLEOTIDE SEQUENCE [LARGE SCALE GENOMIC DNA]</scope>
    <source>
        <strain evidence="2 3">MSL 6dP</strain>
    </source>
</reference>
<keyword evidence="1" id="KW-0812">Transmembrane</keyword>
<proteinExistence type="predicted"/>
<keyword evidence="3" id="KW-1185">Reference proteome</keyword>
<comment type="caution">
    <text evidence="2">The sequence shown here is derived from an EMBL/GenBank/DDBJ whole genome shotgun (WGS) entry which is preliminary data.</text>
</comment>
<dbReference type="Pfam" id="PF09551">
    <property type="entry name" value="Spore_II_R"/>
    <property type="match status" value="1"/>
</dbReference>
<dbReference type="NCBIfam" id="TIGR02837">
    <property type="entry name" value="spore_II_R"/>
    <property type="match status" value="1"/>
</dbReference>